<dbReference type="EMBL" id="CH477574">
    <property type="protein sequence ID" value="EAT38817.1"/>
    <property type="molecule type" value="Genomic_DNA"/>
</dbReference>
<dbReference type="EMBL" id="CH477198">
    <property type="protein sequence ID" value="EAT48316.1"/>
    <property type="molecule type" value="Genomic_DNA"/>
</dbReference>
<dbReference type="HOGENOM" id="CLU_1511819_0_0_1"/>
<protein>
    <submittedName>
        <fullName evidence="2">AAEL000675-PA</fullName>
    </submittedName>
    <submittedName>
        <fullName evidence="1">AAEL009322-PA</fullName>
    </submittedName>
</protein>
<gene>
    <name evidence="2" type="ORF">AaeL_AAEL000675</name>
    <name evidence="1" type="ORF">AaeL_AAEL009322</name>
</gene>
<organism evidence="1 3">
    <name type="scientific">Aedes aegypti</name>
    <name type="common">Yellowfever mosquito</name>
    <name type="synonym">Culex aegypti</name>
    <dbReference type="NCBI Taxonomy" id="7159"/>
    <lineage>
        <taxon>Eukaryota</taxon>
        <taxon>Metazoa</taxon>
        <taxon>Ecdysozoa</taxon>
        <taxon>Arthropoda</taxon>
        <taxon>Hexapoda</taxon>
        <taxon>Insecta</taxon>
        <taxon>Pterygota</taxon>
        <taxon>Neoptera</taxon>
        <taxon>Endopterygota</taxon>
        <taxon>Diptera</taxon>
        <taxon>Nematocera</taxon>
        <taxon>Culicoidea</taxon>
        <taxon>Culicidae</taxon>
        <taxon>Culicinae</taxon>
        <taxon>Aedini</taxon>
        <taxon>Aedes</taxon>
        <taxon>Stegomyia</taxon>
    </lineage>
</organism>
<reference evidence="1" key="2">
    <citation type="journal article" date="2007" name="Science">
        <title>Genome sequence of Aedes aegypti, a major arbovirus vector.</title>
        <authorList>
            <person name="Nene V."/>
            <person name="Wortman J.R."/>
            <person name="Lawson D."/>
            <person name="Haas B."/>
            <person name="Kodira C."/>
            <person name="Tu Z.J."/>
            <person name="Loftus B."/>
            <person name="Xi Z."/>
            <person name="Megy K."/>
            <person name="Grabherr M."/>
            <person name="Ren Q."/>
            <person name="Zdobnov E.M."/>
            <person name="Lobo N.F."/>
            <person name="Campbell K.S."/>
            <person name="Brown S.E."/>
            <person name="Bonaldo M.F."/>
            <person name="Zhu J."/>
            <person name="Sinkins S.P."/>
            <person name="Hogenkamp D.G."/>
            <person name="Amedeo P."/>
            <person name="Arensburger P."/>
            <person name="Atkinson P.W."/>
            <person name="Bidwell S."/>
            <person name="Biedler J."/>
            <person name="Birney E."/>
            <person name="Bruggner R.V."/>
            <person name="Costas J."/>
            <person name="Coy M.R."/>
            <person name="Crabtree J."/>
            <person name="Crawford M."/>
            <person name="Debruyn B."/>
            <person name="Decaprio D."/>
            <person name="Eiglmeier K."/>
            <person name="Eisenstadt E."/>
            <person name="El-Dorry H."/>
            <person name="Gelbart W.M."/>
            <person name="Gomes S.L."/>
            <person name="Hammond M."/>
            <person name="Hannick L.I."/>
            <person name="Hogan J.R."/>
            <person name="Holmes M.H."/>
            <person name="Jaffe D."/>
            <person name="Johnston J.S."/>
            <person name="Kennedy R.C."/>
            <person name="Koo H."/>
            <person name="Kravitz S."/>
            <person name="Kriventseva E.V."/>
            <person name="Kulp D."/>
            <person name="Labutti K."/>
            <person name="Lee E."/>
            <person name="Li S."/>
            <person name="Lovin D.D."/>
            <person name="Mao C."/>
            <person name="Mauceli E."/>
            <person name="Menck C.F."/>
            <person name="Miller J.R."/>
            <person name="Montgomery P."/>
            <person name="Mori A."/>
            <person name="Nascimento A.L."/>
            <person name="Naveira H.F."/>
            <person name="Nusbaum C."/>
            <person name="O'leary S."/>
            <person name="Orvis J."/>
            <person name="Pertea M."/>
            <person name="Quesneville H."/>
            <person name="Reidenbach K.R."/>
            <person name="Rogers Y.H."/>
            <person name="Roth C.W."/>
            <person name="Schneider J.R."/>
            <person name="Schatz M."/>
            <person name="Shumway M."/>
            <person name="Stanke M."/>
            <person name="Stinson E.O."/>
            <person name="Tubio J.M."/>
            <person name="Vanzee J.P."/>
            <person name="Verjovski-Almeida S."/>
            <person name="Werner D."/>
            <person name="White O."/>
            <person name="Wyder S."/>
            <person name="Zeng Q."/>
            <person name="Zhao Q."/>
            <person name="Zhao Y."/>
            <person name="Hill C.A."/>
            <person name="Raikhel A.S."/>
            <person name="Soares M.B."/>
            <person name="Knudson D.L."/>
            <person name="Lee N.H."/>
            <person name="Galagan J."/>
            <person name="Salzberg S.L."/>
            <person name="Paulsen I.T."/>
            <person name="Dimopoulos G."/>
            <person name="Collins F.H."/>
            <person name="Birren B."/>
            <person name="Fraser-Liggett C.M."/>
            <person name="Severson D.W."/>
        </authorList>
    </citation>
    <scope>NUCLEOTIDE SEQUENCE [LARGE SCALE GENOMIC DNA]</scope>
    <source>
        <strain evidence="1">Liverpool</strain>
    </source>
</reference>
<accession>Q17NJ9</accession>
<sequence>MVESIGCFFHRRCGNSEGVPSHPIRPTAVSAGTRKFWPSTRRSQAKLSLEITRIFHRPAPVISSQSTKLPGLSIISNQPNSNGPQRERISSMLPTAVIQRSSFQRQASIEQGKIKKRIFNFVLRRRDVRSHTDNGRIIQAKRKLNHSICCPLFGSFASSHRQPNATIGSIQCTAVRTV</sequence>
<dbReference type="Proteomes" id="UP000682892">
    <property type="component" value="Chromosome 3"/>
</dbReference>
<reference evidence="1" key="1">
    <citation type="submission" date="2005-10" db="EMBL/GenBank/DDBJ databases">
        <authorList>
            <person name="Loftus B.J."/>
            <person name="Nene V.M."/>
            <person name="Hannick L.I."/>
            <person name="Bidwell S."/>
            <person name="Haas B."/>
            <person name="Amedeo P."/>
            <person name="Orvis J."/>
            <person name="Wortman J.R."/>
            <person name="White O.R."/>
            <person name="Salzberg S."/>
            <person name="Shumway M."/>
            <person name="Koo H."/>
            <person name="Zhao Y."/>
            <person name="Holmes M."/>
            <person name="Miller J."/>
            <person name="Schatz M."/>
            <person name="Pop M."/>
            <person name="Pai G."/>
            <person name="Utterback T."/>
            <person name="Rogers Y.-H."/>
            <person name="Kravitz S."/>
            <person name="Fraser C.M."/>
        </authorList>
    </citation>
    <scope>NUCLEOTIDE SEQUENCE</scope>
    <source>
        <strain evidence="1">Liverpool</strain>
    </source>
</reference>
<reference evidence="1" key="3">
    <citation type="submission" date="2012-09" db="EMBL/GenBank/DDBJ databases">
        <authorList>
            <consortium name="VectorBase"/>
        </authorList>
    </citation>
    <scope>NUCLEOTIDE SEQUENCE</scope>
    <source>
        <strain evidence="1">Liverpool</strain>
    </source>
</reference>
<evidence type="ECO:0000313" key="2">
    <source>
        <dbReference type="EMBL" id="EAT48316.1"/>
    </source>
</evidence>
<dbReference type="AlphaFoldDB" id="Q16W65"/>
<accession>Q16W65</accession>
<name>Q16W65_AEDAE</name>
<evidence type="ECO:0000313" key="3">
    <source>
        <dbReference type="Proteomes" id="UP000682892"/>
    </source>
</evidence>
<proteinExistence type="predicted"/>
<evidence type="ECO:0000313" key="1">
    <source>
        <dbReference type="EMBL" id="EAT38817.1"/>
    </source>
</evidence>
<dbReference type="PaxDb" id="7159-AAEL000675-PA"/>